<gene>
    <name evidence="6" type="ORF">NE695_18310</name>
</gene>
<sequence length="90" mass="9931">LPMLAPTIVLMMALNLGNILNAGFDQIFNLYNPLVYETGDIIDTYVYRIGLIDMQYSLATAAGLIKSVIGFVLIMSSNLVSRKLVSRSIF</sequence>
<keyword evidence="7" id="KW-1185">Reference proteome</keyword>
<dbReference type="Gene3D" id="1.10.3720.10">
    <property type="entry name" value="MetI-like"/>
    <property type="match status" value="1"/>
</dbReference>
<reference evidence="6 7" key="1">
    <citation type="submission" date="2022-06" db="EMBL/GenBank/DDBJ databases">
        <title>Isolation of gut microbiota from human fecal samples.</title>
        <authorList>
            <person name="Pamer E.G."/>
            <person name="Barat B."/>
            <person name="Waligurski E."/>
            <person name="Medina S."/>
            <person name="Paddock L."/>
            <person name="Mostad J."/>
        </authorList>
    </citation>
    <scope>NUCLEOTIDE SEQUENCE [LARGE SCALE GENOMIC DNA]</scope>
    <source>
        <strain evidence="6 7">DFI.9.73</strain>
    </source>
</reference>
<evidence type="ECO:0000256" key="1">
    <source>
        <dbReference type="ARBA" id="ARBA00004141"/>
    </source>
</evidence>
<proteinExistence type="predicted"/>
<evidence type="ECO:0000256" key="5">
    <source>
        <dbReference type="SAM" id="Phobius"/>
    </source>
</evidence>
<evidence type="ECO:0000313" key="7">
    <source>
        <dbReference type="Proteomes" id="UP001524473"/>
    </source>
</evidence>
<comment type="subcellular location">
    <subcellularLocation>
        <location evidence="1">Membrane</location>
        <topology evidence="1">Multi-pass membrane protein</topology>
    </subcellularLocation>
</comment>
<dbReference type="InterPro" id="IPR035906">
    <property type="entry name" value="MetI-like_sf"/>
</dbReference>
<name>A0ABT1S4K8_9FIRM</name>
<evidence type="ECO:0000256" key="3">
    <source>
        <dbReference type="ARBA" id="ARBA00022989"/>
    </source>
</evidence>
<keyword evidence="2 5" id="KW-0812">Transmembrane</keyword>
<evidence type="ECO:0000256" key="2">
    <source>
        <dbReference type="ARBA" id="ARBA00022692"/>
    </source>
</evidence>
<keyword evidence="3 5" id="KW-1133">Transmembrane helix</keyword>
<keyword evidence="4 5" id="KW-0472">Membrane</keyword>
<accession>A0ABT1S4K8</accession>
<feature type="transmembrane region" description="Helical" evidence="5">
    <location>
        <begin position="56"/>
        <end position="80"/>
    </location>
</feature>
<feature type="non-terminal residue" evidence="6">
    <location>
        <position position="1"/>
    </location>
</feature>
<protein>
    <submittedName>
        <fullName evidence="6">Sugar ABC transporter permease</fullName>
    </submittedName>
</protein>
<comment type="caution">
    <text evidence="6">The sequence shown here is derived from an EMBL/GenBank/DDBJ whole genome shotgun (WGS) entry which is preliminary data.</text>
</comment>
<evidence type="ECO:0000313" key="6">
    <source>
        <dbReference type="EMBL" id="MCQ4841856.1"/>
    </source>
</evidence>
<dbReference type="SUPFAM" id="SSF161098">
    <property type="entry name" value="MetI-like"/>
    <property type="match status" value="1"/>
</dbReference>
<evidence type="ECO:0000256" key="4">
    <source>
        <dbReference type="ARBA" id="ARBA00023136"/>
    </source>
</evidence>
<dbReference type="Proteomes" id="UP001524473">
    <property type="component" value="Unassembled WGS sequence"/>
</dbReference>
<dbReference type="EMBL" id="JANFZH010000099">
    <property type="protein sequence ID" value="MCQ4841856.1"/>
    <property type="molecule type" value="Genomic_DNA"/>
</dbReference>
<organism evidence="6 7">
    <name type="scientific">Neglectibacter timonensis</name>
    <dbReference type="NCBI Taxonomy" id="1776382"/>
    <lineage>
        <taxon>Bacteria</taxon>
        <taxon>Bacillati</taxon>
        <taxon>Bacillota</taxon>
        <taxon>Clostridia</taxon>
        <taxon>Eubacteriales</taxon>
        <taxon>Oscillospiraceae</taxon>
        <taxon>Neglectibacter</taxon>
    </lineage>
</organism>